<gene>
    <name evidence="2" type="ORF">CH35J_000950</name>
</gene>
<protein>
    <recommendedName>
        <fullName evidence="4">M6 protein</fullName>
    </recommendedName>
</protein>
<evidence type="ECO:0000313" key="3">
    <source>
        <dbReference type="Proteomes" id="UP000305883"/>
    </source>
</evidence>
<evidence type="ECO:0008006" key="4">
    <source>
        <dbReference type="Google" id="ProtNLM"/>
    </source>
</evidence>
<proteinExistence type="predicted"/>
<accession>A0A4T0WIK1</accession>
<organism evidence="2 3">
    <name type="scientific">Colletotrichum higginsianum</name>
    <dbReference type="NCBI Taxonomy" id="80884"/>
    <lineage>
        <taxon>Eukaryota</taxon>
        <taxon>Fungi</taxon>
        <taxon>Dikarya</taxon>
        <taxon>Ascomycota</taxon>
        <taxon>Pezizomycotina</taxon>
        <taxon>Sordariomycetes</taxon>
        <taxon>Hypocreomycetidae</taxon>
        <taxon>Glomerellales</taxon>
        <taxon>Glomerellaceae</taxon>
        <taxon>Colletotrichum</taxon>
        <taxon>Colletotrichum destructivum species complex</taxon>
    </lineage>
</organism>
<evidence type="ECO:0000313" key="2">
    <source>
        <dbReference type="EMBL" id="TID06445.1"/>
    </source>
</evidence>
<dbReference type="AlphaFoldDB" id="A0A4T0WIK1"/>
<dbReference type="EMBL" id="MWPZ01000001">
    <property type="protein sequence ID" value="TID06445.1"/>
    <property type="molecule type" value="Genomic_DNA"/>
</dbReference>
<comment type="caution">
    <text evidence="2">The sequence shown here is derived from an EMBL/GenBank/DDBJ whole genome shotgun (WGS) entry which is preliminary data.</text>
</comment>
<dbReference type="OrthoDB" id="4794919at2759"/>
<name>A0A4T0WIK1_9PEZI</name>
<sequence length="142" mass="15283">MTRAIFFTVLLLTASVNASKHRLCACISDQGAVGVQIDDKATKEVVMGSDGRFVYNDGIWFNDQLHDAPYGGAYWHAIDGTINGATDDGWVGGDEANGLCKEKKTDSACFSPGDSFDWQRCSPNDKCFTSKATKTDGFGNPA</sequence>
<dbReference type="Proteomes" id="UP000305883">
    <property type="component" value="Unassembled WGS sequence"/>
</dbReference>
<feature type="chain" id="PRO_5020273540" description="M6 protein" evidence="1">
    <location>
        <begin position="19"/>
        <end position="142"/>
    </location>
</feature>
<evidence type="ECO:0000256" key="1">
    <source>
        <dbReference type="SAM" id="SignalP"/>
    </source>
</evidence>
<feature type="signal peptide" evidence="1">
    <location>
        <begin position="1"/>
        <end position="18"/>
    </location>
</feature>
<keyword evidence="1" id="KW-0732">Signal</keyword>
<reference evidence="2 3" key="1">
    <citation type="journal article" date="2019" name="Genome Biol. Evol.">
        <title>Genomic Plasticity Mediated by Transposable Elements in the Plant Pathogenic Fungus Colletotrichum higginsianum.</title>
        <authorList>
            <person name="Tsushima A."/>
            <person name="Gan P."/>
            <person name="Kumakura N."/>
            <person name="Narusaka M."/>
            <person name="Takano Y."/>
            <person name="Narusaka Y."/>
            <person name="Shirasu K."/>
        </authorList>
    </citation>
    <scope>NUCLEOTIDE SEQUENCE [LARGE SCALE GENOMIC DNA]</scope>
    <source>
        <strain evidence="2 3">MAFF305635-RFP</strain>
    </source>
</reference>